<dbReference type="PANTHER" id="PTHR22767">
    <property type="entry name" value="N-TERMINAL ACETYLTRANSFERASE-RELATED"/>
    <property type="match status" value="1"/>
</dbReference>
<evidence type="ECO:0000313" key="3">
    <source>
        <dbReference type="Proteomes" id="UP000242381"/>
    </source>
</evidence>
<comment type="similarity">
    <text evidence="1">Belongs to the MDM20/NAA25 family.</text>
</comment>
<dbReference type="InterPro" id="IPR019183">
    <property type="entry name" value="NAA25_NatB_aux_su"/>
</dbReference>
<dbReference type="AlphaFoldDB" id="A0A1X0SFG2"/>
<sequence length="894" mass="103343">MTMDYATEKKLRPLYEAIDEGQNKLALQHCAKLLKKNPDWPLVKALKSLTLVRSGKDSEALQLCEQVKKAIPTDEPTLQAVTLALKELGKHDMIVELYENAANQQPKNEEFGNQWFMAMVRNNDYKGQQAAAVKLQRVFKNDKYLFWAIMSLALQGQNGNMLSYTLAERMMAKALEEKRLQEVEHLRLYLLILMDQKKNKEALDLLLNNELGKMALRDPEVRQIKSELLRDSKRWAEVLVESQEALEKENSDDWFSWLAYFEAVEALVKENPEKVIEDAKKLITTTQNMVLDSKILKRGPFLAELELMYRLHKIGINQDQSLFLEKITSYFARFGSKSCAFEDIQIYISSLSQDKEKASRLIQSMKELIKPSSDMSTQVKNVYMNINIRKFERSLGLHQTSDIQQARAIVNELWQQYQDALPLGKELEKTELQYGDEFVILASHILLDLYHQHEQSSLIIEAISLLEIALAKSIYNFRIKLLLVRLYLMIGVYKRPFEIYKTMEIKQIQFDTMIHYFTDRFIPLGCSDDIESVLVDSMQIYRGNEVETPEMLVKAYQYGTYSKIQEFIEFRRRLDTSLQHTVTQIELKRIDFIRSSFQAKYAVQYFNENDAKELKYDDKHFKAASDNRDFKVFANYNSSDQPSAEEICKPAKSTNKVWAQMYSYILNILGAVCAAKEKRNLNALVQEAEKFIAADGIKENITVQEHYLASYIIHLASALAFIEANRAPEATDKINSAISIIQEQFCKVESFSENNPSWNTFHKVFNTLEAFSYTLVLIEAINRSLGLTSKEAKRKAAEAVEKDSLISCLFKLQEASKQSLQQIQVVVNAGKDLFRVQFQKKLFKEVTDSEKSVACLSLKDYQNTINNHIKMMVSSWSQSVIRLSEEIDRRLQKL</sequence>
<dbReference type="InterPro" id="IPR011990">
    <property type="entry name" value="TPR-like_helical_dom_sf"/>
</dbReference>
<evidence type="ECO:0000256" key="1">
    <source>
        <dbReference type="ARBA" id="ARBA00006298"/>
    </source>
</evidence>
<dbReference type="Gene3D" id="1.25.40.1040">
    <property type="match status" value="1"/>
</dbReference>
<proteinExistence type="inferred from homology"/>
<dbReference type="OMA" id="WKRREHQ"/>
<dbReference type="PANTHER" id="PTHR22767:SF3">
    <property type="entry name" value="N-ALPHA-ACETYLTRANSFERASE 25, NATB AUXILIARY SUBUNIT"/>
    <property type="match status" value="1"/>
</dbReference>
<name>A0A1X0SFG2_RHIZD</name>
<dbReference type="SUPFAM" id="SSF48452">
    <property type="entry name" value="TPR-like"/>
    <property type="match status" value="1"/>
</dbReference>
<dbReference type="Proteomes" id="UP000242381">
    <property type="component" value="Unassembled WGS sequence"/>
</dbReference>
<dbReference type="GO" id="GO:0031416">
    <property type="term" value="C:NatB complex"/>
    <property type="evidence" value="ECO:0007669"/>
    <property type="project" value="TreeGrafter"/>
</dbReference>
<accession>A0A1X0SFG2</accession>
<protein>
    <submittedName>
        <fullName evidence="2">Uncharacterized protein</fullName>
    </submittedName>
</protein>
<reference evidence="2 3" key="1">
    <citation type="journal article" date="2016" name="Proc. Natl. Acad. Sci. U.S.A.">
        <title>Lipid metabolic changes in an early divergent fungus govern the establishment of a mutualistic symbiosis with endobacteria.</title>
        <authorList>
            <person name="Lastovetsky O.A."/>
            <person name="Gaspar M.L."/>
            <person name="Mondo S.J."/>
            <person name="LaButti K.M."/>
            <person name="Sandor L."/>
            <person name="Grigoriev I.V."/>
            <person name="Henry S.A."/>
            <person name="Pawlowska T.E."/>
        </authorList>
    </citation>
    <scope>NUCLEOTIDE SEQUENCE [LARGE SCALE GENOMIC DNA]</scope>
    <source>
        <strain evidence="2 3">ATCC 11559</strain>
    </source>
</reference>
<dbReference type="Pfam" id="PF09797">
    <property type="entry name" value="NatB_MDM20"/>
    <property type="match status" value="1"/>
</dbReference>
<dbReference type="VEuPathDB" id="FungiDB:BCV72DRAFT_303592"/>
<evidence type="ECO:0000313" key="2">
    <source>
        <dbReference type="EMBL" id="ORE23020.1"/>
    </source>
</evidence>
<organism evidence="2 3">
    <name type="scientific">Rhizopus microsporus</name>
    <dbReference type="NCBI Taxonomy" id="58291"/>
    <lineage>
        <taxon>Eukaryota</taxon>
        <taxon>Fungi</taxon>
        <taxon>Fungi incertae sedis</taxon>
        <taxon>Mucoromycota</taxon>
        <taxon>Mucoromycotina</taxon>
        <taxon>Mucoromycetes</taxon>
        <taxon>Mucorales</taxon>
        <taxon>Mucorineae</taxon>
        <taxon>Rhizopodaceae</taxon>
        <taxon>Rhizopus</taxon>
    </lineage>
</organism>
<dbReference type="EMBL" id="KV921261">
    <property type="protein sequence ID" value="ORE23020.1"/>
    <property type="molecule type" value="Genomic_DNA"/>
</dbReference>
<gene>
    <name evidence="2" type="ORF">BCV71DRAFT_224174</name>
</gene>